<accession>A0A9D4M5V5</accession>
<name>A0A9D4M5V5_DREPO</name>
<sequence>MGLGESEDIHTVHFHGHTYTYRTGKTHEGDVIEVFPGTYETVEMFVTSPGIWLLHCHVAEHMEDGMVATYTVIQ</sequence>
<dbReference type="InterPro" id="IPR008972">
    <property type="entry name" value="Cupredoxin"/>
</dbReference>
<evidence type="ECO:0000313" key="4">
    <source>
        <dbReference type="Proteomes" id="UP000828390"/>
    </source>
</evidence>
<evidence type="ECO:0000313" key="3">
    <source>
        <dbReference type="EMBL" id="KAH3871447.1"/>
    </source>
</evidence>
<dbReference type="Pfam" id="PF07731">
    <property type="entry name" value="Cu-oxidase_2"/>
    <property type="match status" value="1"/>
</dbReference>
<dbReference type="SUPFAM" id="SSF49503">
    <property type="entry name" value="Cupredoxins"/>
    <property type="match status" value="1"/>
</dbReference>
<dbReference type="InterPro" id="IPR011706">
    <property type="entry name" value="Cu-oxidase_C"/>
</dbReference>
<keyword evidence="4" id="KW-1185">Reference proteome</keyword>
<reference evidence="3" key="1">
    <citation type="journal article" date="2019" name="bioRxiv">
        <title>The Genome of the Zebra Mussel, Dreissena polymorpha: A Resource for Invasive Species Research.</title>
        <authorList>
            <person name="McCartney M.A."/>
            <person name="Auch B."/>
            <person name="Kono T."/>
            <person name="Mallez S."/>
            <person name="Zhang Y."/>
            <person name="Obille A."/>
            <person name="Becker A."/>
            <person name="Abrahante J.E."/>
            <person name="Garbe J."/>
            <person name="Badalamenti J.P."/>
            <person name="Herman A."/>
            <person name="Mangelson H."/>
            <person name="Liachko I."/>
            <person name="Sullivan S."/>
            <person name="Sone E.D."/>
            <person name="Koren S."/>
            <person name="Silverstein K.A.T."/>
            <person name="Beckman K.B."/>
            <person name="Gohl D.M."/>
        </authorList>
    </citation>
    <scope>NUCLEOTIDE SEQUENCE</scope>
    <source>
        <strain evidence="3">Duluth1</strain>
        <tissue evidence="3">Whole animal</tissue>
    </source>
</reference>
<dbReference type="GO" id="GO:0016491">
    <property type="term" value="F:oxidoreductase activity"/>
    <property type="evidence" value="ECO:0007669"/>
    <property type="project" value="InterPro"/>
</dbReference>
<keyword evidence="1" id="KW-0479">Metal-binding</keyword>
<dbReference type="InterPro" id="IPR002355">
    <property type="entry name" value="Cu_oxidase_Cu_BS"/>
</dbReference>
<reference evidence="3" key="2">
    <citation type="submission" date="2020-11" db="EMBL/GenBank/DDBJ databases">
        <authorList>
            <person name="McCartney M.A."/>
            <person name="Auch B."/>
            <person name="Kono T."/>
            <person name="Mallez S."/>
            <person name="Becker A."/>
            <person name="Gohl D.M."/>
            <person name="Silverstein K.A.T."/>
            <person name="Koren S."/>
            <person name="Bechman K.B."/>
            <person name="Herman A."/>
            <person name="Abrahante J.E."/>
            <person name="Garbe J."/>
        </authorList>
    </citation>
    <scope>NUCLEOTIDE SEQUENCE</scope>
    <source>
        <strain evidence="3">Duluth1</strain>
        <tissue evidence="3">Whole animal</tissue>
    </source>
</reference>
<evidence type="ECO:0000259" key="2">
    <source>
        <dbReference type="Pfam" id="PF07731"/>
    </source>
</evidence>
<organism evidence="3 4">
    <name type="scientific">Dreissena polymorpha</name>
    <name type="common">Zebra mussel</name>
    <name type="synonym">Mytilus polymorpha</name>
    <dbReference type="NCBI Taxonomy" id="45954"/>
    <lineage>
        <taxon>Eukaryota</taxon>
        <taxon>Metazoa</taxon>
        <taxon>Spiralia</taxon>
        <taxon>Lophotrochozoa</taxon>
        <taxon>Mollusca</taxon>
        <taxon>Bivalvia</taxon>
        <taxon>Autobranchia</taxon>
        <taxon>Heteroconchia</taxon>
        <taxon>Euheterodonta</taxon>
        <taxon>Imparidentia</taxon>
        <taxon>Neoheterodontei</taxon>
        <taxon>Myida</taxon>
        <taxon>Dreissenoidea</taxon>
        <taxon>Dreissenidae</taxon>
        <taxon>Dreissena</taxon>
    </lineage>
</organism>
<dbReference type="PROSITE" id="PS00080">
    <property type="entry name" value="MULTICOPPER_OXIDASE2"/>
    <property type="match status" value="1"/>
</dbReference>
<gene>
    <name evidence="3" type="ORF">DPMN_034649</name>
</gene>
<dbReference type="Proteomes" id="UP000828390">
    <property type="component" value="Unassembled WGS sequence"/>
</dbReference>
<protein>
    <recommendedName>
        <fullName evidence="2">Plastocyanin-like domain-containing protein</fullName>
    </recommendedName>
</protein>
<dbReference type="InterPro" id="IPR033138">
    <property type="entry name" value="Cu_oxidase_CS"/>
</dbReference>
<dbReference type="EMBL" id="JAIWYP010000002">
    <property type="protein sequence ID" value="KAH3871447.1"/>
    <property type="molecule type" value="Genomic_DNA"/>
</dbReference>
<comment type="caution">
    <text evidence="3">The sequence shown here is derived from an EMBL/GenBank/DDBJ whole genome shotgun (WGS) entry which is preliminary data.</text>
</comment>
<evidence type="ECO:0000256" key="1">
    <source>
        <dbReference type="ARBA" id="ARBA00022723"/>
    </source>
</evidence>
<dbReference type="Gene3D" id="2.60.40.420">
    <property type="entry name" value="Cupredoxins - blue copper proteins"/>
    <property type="match status" value="1"/>
</dbReference>
<dbReference type="GO" id="GO:0005507">
    <property type="term" value="F:copper ion binding"/>
    <property type="evidence" value="ECO:0007669"/>
    <property type="project" value="InterPro"/>
</dbReference>
<dbReference type="PROSITE" id="PS00079">
    <property type="entry name" value="MULTICOPPER_OXIDASE1"/>
    <property type="match status" value="1"/>
</dbReference>
<dbReference type="AlphaFoldDB" id="A0A9D4M5V5"/>
<feature type="domain" description="Plastocyanin-like" evidence="2">
    <location>
        <begin position="6"/>
        <end position="72"/>
    </location>
</feature>
<proteinExistence type="predicted"/>